<proteinExistence type="predicted"/>
<evidence type="ECO:0000313" key="2">
    <source>
        <dbReference type="Proteomes" id="UP001562457"/>
    </source>
</evidence>
<evidence type="ECO:0008006" key="3">
    <source>
        <dbReference type="Google" id="ProtNLM"/>
    </source>
</evidence>
<accession>A0ABQ0D765</accession>
<name>A0ABQ0D765_9HELI</name>
<sequence length="504" mass="57794">MKFRALDDETYATLLGILICNLEVDIKSSLFQSDDFLKPYGDGGKSIAIGFGLDLKVNSLTTINTKDSINYEASHNNILYTTSKNDGVLKVSLKDKREQAIELYNFAKENEYRILKDCASQMLDIQLKLQDNKELPTSHNGNFTLTINNLTLLDKNSNNLDITTKQDFTLYLHNCENRQVYTSTTITKNPNSDTYSTTFHFDLILEETSNLFKRTTKLIVATQNLTNDFSTSEIHSKGNVAIISLSSADKQGENYTFSKRVSAQEFESQAIHTRNQYLASNDDSLAYEVAFGGGEKEEEKDIIPTLSKSPDRKQSIINNTPAIFNIEGYERDLVNNIPWYQLHTQEEVTENNNVIDKIIDKNAQTNNIHHNRLIRAIIYLETTHGYYDAINPMNKSFRPMNVNYDYWKEWINKMGYTKEQVKNNKEINIKIGYALVIKILERIQNPTIEKVGSIYNVLGKEKISSYGKVLKYYYDNESWLKPKPPTLNDLLDYIKDNPPSIKGF</sequence>
<gene>
    <name evidence="1" type="ORF">NHP164001_20320</name>
</gene>
<dbReference type="Proteomes" id="UP001562457">
    <property type="component" value="Unassembled WGS sequence"/>
</dbReference>
<organism evidence="1 2">
    <name type="scientific">Helicobacter trogontum</name>
    <dbReference type="NCBI Taxonomy" id="50960"/>
    <lineage>
        <taxon>Bacteria</taxon>
        <taxon>Pseudomonadati</taxon>
        <taxon>Campylobacterota</taxon>
        <taxon>Epsilonproteobacteria</taxon>
        <taxon>Campylobacterales</taxon>
        <taxon>Helicobacteraceae</taxon>
        <taxon>Helicobacter</taxon>
    </lineage>
</organism>
<dbReference type="EMBL" id="BAAFHN010000101">
    <property type="protein sequence ID" value="GAB0174009.1"/>
    <property type="molecule type" value="Genomic_DNA"/>
</dbReference>
<comment type="caution">
    <text evidence="1">The sequence shown here is derived from an EMBL/GenBank/DDBJ whole genome shotgun (WGS) entry which is preliminary data.</text>
</comment>
<protein>
    <recommendedName>
        <fullName evidence="3">AIPR protein</fullName>
    </recommendedName>
</protein>
<reference evidence="1 2" key="1">
    <citation type="submission" date="2024-06" db="EMBL/GenBank/DDBJ databases">
        <title>Draft genome sequence of Helicobacter trogontum NHP16-4001.</title>
        <authorList>
            <person name="Rimbara E."/>
            <person name="Suzuki M."/>
        </authorList>
    </citation>
    <scope>NUCLEOTIDE SEQUENCE [LARGE SCALE GENOMIC DNA]</scope>
    <source>
        <strain evidence="1 2">NHP16-4001</strain>
    </source>
</reference>
<evidence type="ECO:0000313" key="1">
    <source>
        <dbReference type="EMBL" id="GAB0174009.1"/>
    </source>
</evidence>
<dbReference type="RefSeq" id="WP_369607929.1">
    <property type="nucleotide sequence ID" value="NZ_BAAFHN010000101.1"/>
</dbReference>
<keyword evidence="2" id="KW-1185">Reference proteome</keyword>